<gene>
    <name evidence="1" type="ORF">CONPUDRAFT_157539</name>
</gene>
<name>A0A5M3MED9_CONPW</name>
<dbReference type="GeneID" id="19203781"/>
<organism evidence="1 2">
    <name type="scientific">Coniophora puteana (strain RWD-64-598)</name>
    <name type="common">Brown rot fungus</name>
    <dbReference type="NCBI Taxonomy" id="741705"/>
    <lineage>
        <taxon>Eukaryota</taxon>
        <taxon>Fungi</taxon>
        <taxon>Dikarya</taxon>
        <taxon>Basidiomycota</taxon>
        <taxon>Agaricomycotina</taxon>
        <taxon>Agaricomycetes</taxon>
        <taxon>Agaricomycetidae</taxon>
        <taxon>Boletales</taxon>
        <taxon>Coniophorineae</taxon>
        <taxon>Coniophoraceae</taxon>
        <taxon>Coniophora</taxon>
    </lineage>
</organism>
<dbReference type="AlphaFoldDB" id="A0A5M3MED9"/>
<protein>
    <submittedName>
        <fullName evidence="1">Uncharacterized protein</fullName>
    </submittedName>
</protein>
<comment type="caution">
    <text evidence="1">The sequence shown here is derived from an EMBL/GenBank/DDBJ whole genome shotgun (WGS) entry which is preliminary data.</text>
</comment>
<dbReference type="KEGG" id="cput:CONPUDRAFT_157539"/>
<accession>A0A5M3MED9</accession>
<sequence>MDLFPLLPQHLYVSLDPIPGSPYFPPKELELERCRNFPIILGRYGCAFWATQPSTQKNGYFPFVGSGEENFGDIDPFHAWIDIEGVTEQNGEAVWLKVRIKNMTPTGSVLVMRGVSVNDEQTFIESGNTADDRETPVVTHLRFGDRGYLQSGDVLYFGSTDGQSPGMSARVQIKEHSCVEQWKVPPYRKIKRRMPDAPWEDLLQIARDIF</sequence>
<dbReference type="Proteomes" id="UP000053558">
    <property type="component" value="Unassembled WGS sequence"/>
</dbReference>
<proteinExistence type="predicted"/>
<dbReference type="EMBL" id="JH711584">
    <property type="protein sequence ID" value="EIW77280.1"/>
    <property type="molecule type" value="Genomic_DNA"/>
</dbReference>
<evidence type="ECO:0000313" key="1">
    <source>
        <dbReference type="EMBL" id="EIW77280.1"/>
    </source>
</evidence>
<keyword evidence="2" id="KW-1185">Reference proteome</keyword>
<reference evidence="2" key="1">
    <citation type="journal article" date="2012" name="Science">
        <title>The Paleozoic origin of enzymatic lignin decomposition reconstructed from 31 fungal genomes.</title>
        <authorList>
            <person name="Floudas D."/>
            <person name="Binder M."/>
            <person name="Riley R."/>
            <person name="Barry K."/>
            <person name="Blanchette R.A."/>
            <person name="Henrissat B."/>
            <person name="Martinez A.T."/>
            <person name="Otillar R."/>
            <person name="Spatafora J.W."/>
            <person name="Yadav J.S."/>
            <person name="Aerts A."/>
            <person name="Benoit I."/>
            <person name="Boyd A."/>
            <person name="Carlson A."/>
            <person name="Copeland A."/>
            <person name="Coutinho P.M."/>
            <person name="de Vries R.P."/>
            <person name="Ferreira P."/>
            <person name="Findley K."/>
            <person name="Foster B."/>
            <person name="Gaskell J."/>
            <person name="Glotzer D."/>
            <person name="Gorecki P."/>
            <person name="Heitman J."/>
            <person name="Hesse C."/>
            <person name="Hori C."/>
            <person name="Igarashi K."/>
            <person name="Jurgens J.A."/>
            <person name="Kallen N."/>
            <person name="Kersten P."/>
            <person name="Kohler A."/>
            <person name="Kuees U."/>
            <person name="Kumar T.K.A."/>
            <person name="Kuo A."/>
            <person name="LaButti K."/>
            <person name="Larrondo L.F."/>
            <person name="Lindquist E."/>
            <person name="Ling A."/>
            <person name="Lombard V."/>
            <person name="Lucas S."/>
            <person name="Lundell T."/>
            <person name="Martin R."/>
            <person name="McLaughlin D.J."/>
            <person name="Morgenstern I."/>
            <person name="Morin E."/>
            <person name="Murat C."/>
            <person name="Nagy L.G."/>
            <person name="Nolan M."/>
            <person name="Ohm R.A."/>
            <person name="Patyshakuliyeva A."/>
            <person name="Rokas A."/>
            <person name="Ruiz-Duenas F.J."/>
            <person name="Sabat G."/>
            <person name="Salamov A."/>
            <person name="Samejima M."/>
            <person name="Schmutz J."/>
            <person name="Slot J.C."/>
            <person name="St John F."/>
            <person name="Stenlid J."/>
            <person name="Sun H."/>
            <person name="Sun S."/>
            <person name="Syed K."/>
            <person name="Tsang A."/>
            <person name="Wiebenga A."/>
            <person name="Young D."/>
            <person name="Pisabarro A."/>
            <person name="Eastwood D.C."/>
            <person name="Martin F."/>
            <person name="Cullen D."/>
            <person name="Grigoriev I.V."/>
            <person name="Hibbett D.S."/>
        </authorList>
    </citation>
    <scope>NUCLEOTIDE SEQUENCE [LARGE SCALE GENOMIC DNA]</scope>
    <source>
        <strain evidence="2">RWD-64-598 SS2</strain>
    </source>
</reference>
<dbReference type="RefSeq" id="XP_007772685.1">
    <property type="nucleotide sequence ID" value="XM_007774495.1"/>
</dbReference>
<evidence type="ECO:0000313" key="2">
    <source>
        <dbReference type="Proteomes" id="UP000053558"/>
    </source>
</evidence>